<dbReference type="PANTHER" id="PTHR10072:SF41">
    <property type="entry name" value="IRON-SULFUR CLUSTER ASSEMBLY 1 HOMOLOG, MITOCHONDRIAL"/>
    <property type="match status" value="1"/>
</dbReference>
<comment type="caution">
    <text evidence="3">The sequence shown here is derived from an EMBL/GenBank/DDBJ whole genome shotgun (WGS) entry which is preliminary data.</text>
</comment>
<gene>
    <name evidence="3" type="ORF">FBY58_0469</name>
</gene>
<reference evidence="3 4" key="1">
    <citation type="submission" date="2019-06" db="EMBL/GenBank/DDBJ databases">
        <title>Genome sequencing of Zymomonas mobilis strains for genetic engineering and biofuel applications.</title>
        <authorList>
            <person name="Teravest M."/>
        </authorList>
    </citation>
    <scope>NUCLEOTIDE SEQUENCE [LARGE SCALE GENOMIC DNA]</scope>
    <source>
        <strain evidence="3 4">AN0101</strain>
    </source>
</reference>
<dbReference type="GO" id="GO:0005737">
    <property type="term" value="C:cytoplasm"/>
    <property type="evidence" value="ECO:0007669"/>
    <property type="project" value="TreeGrafter"/>
</dbReference>
<dbReference type="InterPro" id="IPR000361">
    <property type="entry name" value="ATAP_core_dom"/>
</dbReference>
<evidence type="ECO:0000259" key="2">
    <source>
        <dbReference type="Pfam" id="PF01521"/>
    </source>
</evidence>
<feature type="domain" description="Core" evidence="2">
    <location>
        <begin position="8"/>
        <end position="109"/>
    </location>
</feature>
<dbReference type="EMBL" id="VFOF01000001">
    <property type="protein sequence ID" value="TQL16918.1"/>
    <property type="molecule type" value="Genomic_DNA"/>
</dbReference>
<dbReference type="PROSITE" id="PS01152">
    <property type="entry name" value="HESB"/>
    <property type="match status" value="1"/>
</dbReference>
<evidence type="ECO:0000313" key="4">
    <source>
        <dbReference type="Proteomes" id="UP000316887"/>
    </source>
</evidence>
<dbReference type="OrthoDB" id="9801228at2"/>
<dbReference type="AlphaFoldDB" id="A0A542W011"/>
<protein>
    <submittedName>
        <fullName evidence="3">Iron-sulfur cluster assembly protein</fullName>
    </submittedName>
</protein>
<name>A0A542W011_ZYMMB</name>
<evidence type="ECO:0000313" key="3">
    <source>
        <dbReference type="EMBL" id="TQL16918.1"/>
    </source>
</evidence>
<dbReference type="RefSeq" id="WP_141919307.1">
    <property type="nucleotide sequence ID" value="NZ_VFOF01000001.1"/>
</dbReference>
<dbReference type="InterPro" id="IPR016092">
    <property type="entry name" value="ATAP"/>
</dbReference>
<dbReference type="InterPro" id="IPR050322">
    <property type="entry name" value="Fe-S_cluster_asmbl/transfer"/>
</dbReference>
<dbReference type="GO" id="GO:0051537">
    <property type="term" value="F:2 iron, 2 sulfur cluster binding"/>
    <property type="evidence" value="ECO:0007669"/>
    <property type="project" value="TreeGrafter"/>
</dbReference>
<dbReference type="PANTHER" id="PTHR10072">
    <property type="entry name" value="IRON-SULFUR CLUSTER ASSEMBLY PROTEIN"/>
    <property type="match status" value="1"/>
</dbReference>
<proteinExistence type="inferred from homology"/>
<dbReference type="InterPro" id="IPR035903">
    <property type="entry name" value="HesB-like_dom_sf"/>
</dbReference>
<dbReference type="Gene3D" id="2.60.300.12">
    <property type="entry name" value="HesB-like domain"/>
    <property type="match status" value="1"/>
</dbReference>
<sequence length="113" mass="12146">MANTSAVITLTPSAKARIKKLLSEAPEGTIGVKLSTPKKGCSGLSYSLEYTDKAGALDERIIVDDAVLFIDNASLLYLIDSEMDWIEDDFQAAFQFKNPNATGMCGCGESFTV</sequence>
<dbReference type="SUPFAM" id="SSF89360">
    <property type="entry name" value="HesB-like domain"/>
    <property type="match status" value="1"/>
</dbReference>
<dbReference type="Proteomes" id="UP000316887">
    <property type="component" value="Unassembled WGS sequence"/>
</dbReference>
<dbReference type="NCBIfam" id="TIGR00049">
    <property type="entry name" value="iron-sulfur cluster assembly accessory protein"/>
    <property type="match status" value="1"/>
</dbReference>
<comment type="similarity">
    <text evidence="1">Belongs to the HesB/IscA family.</text>
</comment>
<dbReference type="Pfam" id="PF01521">
    <property type="entry name" value="Fe-S_biosyn"/>
    <property type="match status" value="1"/>
</dbReference>
<organism evidence="3 4">
    <name type="scientific">Zymomonas mobilis</name>
    <dbReference type="NCBI Taxonomy" id="542"/>
    <lineage>
        <taxon>Bacteria</taxon>
        <taxon>Pseudomonadati</taxon>
        <taxon>Pseudomonadota</taxon>
        <taxon>Alphaproteobacteria</taxon>
        <taxon>Sphingomonadales</taxon>
        <taxon>Zymomonadaceae</taxon>
        <taxon>Zymomonas</taxon>
    </lineage>
</organism>
<evidence type="ECO:0000256" key="1">
    <source>
        <dbReference type="ARBA" id="ARBA00006718"/>
    </source>
</evidence>
<accession>A0A542W011</accession>
<dbReference type="InterPro" id="IPR017870">
    <property type="entry name" value="FeS_cluster_insertion_CS"/>
</dbReference>
<dbReference type="GO" id="GO:0016226">
    <property type="term" value="P:iron-sulfur cluster assembly"/>
    <property type="evidence" value="ECO:0007669"/>
    <property type="project" value="InterPro"/>
</dbReference>